<dbReference type="HOGENOM" id="CLU_2482366_0_0_12"/>
<proteinExistence type="predicted"/>
<accession>S6A8N0</accession>
<dbReference type="EMBL" id="CP004120">
    <property type="protein sequence ID" value="AGT44114.1"/>
    <property type="molecule type" value="Genomic_DNA"/>
</dbReference>
<dbReference type="STRING" id="1291379.TPE_1632"/>
<dbReference type="AlphaFoldDB" id="S6A8N0"/>
<evidence type="ECO:0000313" key="1">
    <source>
        <dbReference type="EMBL" id="AGT44114.1"/>
    </source>
</evidence>
<name>S6A8N0_9SPIR</name>
<organism evidence="1 2">
    <name type="scientific">Treponema pedis str. T A4</name>
    <dbReference type="NCBI Taxonomy" id="1291379"/>
    <lineage>
        <taxon>Bacteria</taxon>
        <taxon>Pseudomonadati</taxon>
        <taxon>Spirochaetota</taxon>
        <taxon>Spirochaetia</taxon>
        <taxon>Spirochaetales</taxon>
        <taxon>Treponemataceae</taxon>
        <taxon>Treponema</taxon>
    </lineage>
</organism>
<evidence type="ECO:0000313" key="2">
    <source>
        <dbReference type="Proteomes" id="UP000015620"/>
    </source>
</evidence>
<protein>
    <submittedName>
        <fullName evidence="1">Uncharacterized protein</fullName>
    </submittedName>
</protein>
<gene>
    <name evidence="1" type="ORF">TPE_1632</name>
</gene>
<dbReference type="RefSeq" id="WP_020965413.1">
    <property type="nucleotide sequence ID" value="NC_022097.1"/>
</dbReference>
<dbReference type="KEGG" id="tped:TPE_1632"/>
<dbReference type="GeneID" id="301090157"/>
<reference evidence="1 2" key="1">
    <citation type="journal article" date="2013" name="PLoS ONE">
        <title>Genome-Wide Relatedness of Treponema pedis, from Gingiva and Necrotic Skin Lesions of Pigs, with the Human Oral Pathogen Treponema denticola.</title>
        <authorList>
            <person name="Svartstrom O."/>
            <person name="Mushtaq M."/>
            <person name="Pringle M."/>
            <person name="Segerman B."/>
        </authorList>
    </citation>
    <scope>NUCLEOTIDE SEQUENCE [LARGE SCALE GENOMIC DNA]</scope>
    <source>
        <strain evidence="1">T A4</strain>
    </source>
</reference>
<sequence>MIAFADVENELVLTADTLIKLHSIFGNKKIRIPEPQDMYRAVCKYFVIGNNSFIKGNFLYLEYYTEEGKLKKTTVKKVSIKKILNNF</sequence>
<dbReference type="Proteomes" id="UP000015620">
    <property type="component" value="Chromosome"/>
</dbReference>
<keyword evidence="2" id="KW-1185">Reference proteome</keyword>
<dbReference type="PATRIC" id="fig|1291379.3.peg.1612"/>